<proteinExistence type="predicted"/>
<dbReference type="AlphaFoldDB" id="A0A7W7LNI1"/>
<gene>
    <name evidence="3" type="ORF">FHS39_002545</name>
</gene>
<feature type="region of interest" description="Disordered" evidence="2">
    <location>
        <begin position="70"/>
        <end position="93"/>
    </location>
</feature>
<evidence type="ECO:0000256" key="2">
    <source>
        <dbReference type="SAM" id="MobiDB-lite"/>
    </source>
</evidence>
<name>A0A7W7LNI1_9ACTN</name>
<dbReference type="Proteomes" id="UP000556084">
    <property type="component" value="Unassembled WGS sequence"/>
</dbReference>
<feature type="compositionally biased region" description="Basic residues" evidence="2">
    <location>
        <begin position="71"/>
        <end position="86"/>
    </location>
</feature>
<organism evidence="3 4">
    <name type="scientific">Streptomyces olivoverticillatus</name>
    <dbReference type="NCBI Taxonomy" id="66427"/>
    <lineage>
        <taxon>Bacteria</taxon>
        <taxon>Bacillati</taxon>
        <taxon>Actinomycetota</taxon>
        <taxon>Actinomycetes</taxon>
        <taxon>Kitasatosporales</taxon>
        <taxon>Streptomycetaceae</taxon>
        <taxon>Streptomyces</taxon>
    </lineage>
</organism>
<evidence type="ECO:0000313" key="4">
    <source>
        <dbReference type="Proteomes" id="UP000556084"/>
    </source>
</evidence>
<keyword evidence="1" id="KW-0175">Coiled coil</keyword>
<dbReference type="RefSeq" id="WP_184349352.1">
    <property type="nucleotide sequence ID" value="NZ_JACHJH010000003.1"/>
</dbReference>
<feature type="coiled-coil region" evidence="1">
    <location>
        <begin position="10"/>
        <end position="37"/>
    </location>
</feature>
<protein>
    <submittedName>
        <fullName evidence="3">Uncharacterized protein</fullName>
    </submittedName>
</protein>
<comment type="caution">
    <text evidence="3">The sequence shown here is derived from an EMBL/GenBank/DDBJ whole genome shotgun (WGS) entry which is preliminary data.</text>
</comment>
<evidence type="ECO:0000256" key="1">
    <source>
        <dbReference type="SAM" id="Coils"/>
    </source>
</evidence>
<accession>A0A7W7LNI1</accession>
<reference evidence="3 4" key="1">
    <citation type="submission" date="2020-08" db="EMBL/GenBank/DDBJ databases">
        <title>Genomic Encyclopedia of Type Strains, Phase III (KMG-III): the genomes of soil and plant-associated and newly described type strains.</title>
        <authorList>
            <person name="Whitman W."/>
        </authorList>
    </citation>
    <scope>NUCLEOTIDE SEQUENCE [LARGE SCALE GENOMIC DNA]</scope>
    <source>
        <strain evidence="3 4">CECT 3266</strain>
    </source>
</reference>
<sequence length="93" mass="10027">MTDYAPSPQLAEALDTYTKAQQAADVAREKLRAAVAQDLKTYDVTADAIATHLPWSGETVRGIAREYDVPRKRKPTVKSIKPKKRTAGGGASG</sequence>
<dbReference type="EMBL" id="JACHJH010000003">
    <property type="protein sequence ID" value="MBB4893514.1"/>
    <property type="molecule type" value="Genomic_DNA"/>
</dbReference>
<keyword evidence="4" id="KW-1185">Reference proteome</keyword>
<evidence type="ECO:0000313" key="3">
    <source>
        <dbReference type="EMBL" id="MBB4893514.1"/>
    </source>
</evidence>